<evidence type="ECO:0000313" key="1">
    <source>
        <dbReference type="Proteomes" id="UP000887580"/>
    </source>
</evidence>
<reference evidence="2" key="1">
    <citation type="submission" date="2022-11" db="UniProtKB">
        <authorList>
            <consortium name="WormBaseParasite"/>
        </authorList>
    </citation>
    <scope>IDENTIFICATION</scope>
</reference>
<protein>
    <submittedName>
        <fullName evidence="2">Iron hydrogenase large subunit C-terminal domain-containing protein</fullName>
    </submittedName>
</protein>
<organism evidence="1 2">
    <name type="scientific">Panagrolaimus sp. PS1159</name>
    <dbReference type="NCBI Taxonomy" id="55785"/>
    <lineage>
        <taxon>Eukaryota</taxon>
        <taxon>Metazoa</taxon>
        <taxon>Ecdysozoa</taxon>
        <taxon>Nematoda</taxon>
        <taxon>Chromadorea</taxon>
        <taxon>Rhabditida</taxon>
        <taxon>Tylenchina</taxon>
        <taxon>Panagrolaimomorpha</taxon>
        <taxon>Panagrolaimoidea</taxon>
        <taxon>Panagrolaimidae</taxon>
        <taxon>Panagrolaimus</taxon>
    </lineage>
</organism>
<accession>A0AC35GG50</accession>
<dbReference type="WBParaSite" id="PS1159_v2.g4510.t2">
    <property type="protein sequence ID" value="PS1159_v2.g4510.t2"/>
    <property type="gene ID" value="PS1159_v2.g4510"/>
</dbReference>
<proteinExistence type="predicted"/>
<evidence type="ECO:0000313" key="2">
    <source>
        <dbReference type="WBParaSite" id="PS1159_v2.g4510.t2"/>
    </source>
</evidence>
<dbReference type="Proteomes" id="UP000887580">
    <property type="component" value="Unplaced"/>
</dbReference>
<sequence length="472" mass="52295">MQVIGGTIKVNNVNDFIMPNLKCVAGAPAPQSESAPINNIRIHSTKKKEGDKAPPKPIKVTLSDCLSCTGCLTSSEELFKAQDVEEFRRGLECDSKIKVVTLSPQAIVSLAAKTGLSPEQVAVGTSNFLKSIGVDYVIDSSIAREITKAQIYEDFKKPNRIGPLVTGVCPGVVSFAEKNEPKTLMPQLSVTRSPMLITGALVKDNLSKELGIKPSEIYHACVMPCFDKKLEAFRPDAKFTDGTQLVDCVVATVEFVTVMPEDLTPYLEPSDQELTWFNTLEHEIVQGTSGATTSGSYAEYVVAQMEHDNPQINCEQKKIYAEYVVAQMERDYPQINCEQKKMYEGIEFYLSDEISGFEKRIAVMNGYRNFQRAINQIKGGKSKYDFIELMACPGGCANGAGQIKAENPMEQKRLLEKVTSLYNALPENNEFKGAYEKALDKWRSANPEYSNFVYATYEAARVNELIEAANAW</sequence>
<name>A0AC35GG50_9BILA</name>